<evidence type="ECO:0000313" key="1">
    <source>
        <dbReference type="EMBL" id="KAF5839061.1"/>
    </source>
</evidence>
<dbReference type="EMBL" id="MU069556">
    <property type="protein sequence ID" value="KAF5839061.1"/>
    <property type="molecule type" value="Genomic_DNA"/>
</dbReference>
<reference evidence="1" key="1">
    <citation type="submission" date="2017-08" db="EMBL/GenBank/DDBJ databases">
        <authorList>
            <person name="Polle J.E."/>
            <person name="Barry K."/>
            <person name="Cushman J."/>
            <person name="Schmutz J."/>
            <person name="Tran D."/>
            <person name="Hathwaick L.T."/>
            <person name="Yim W.C."/>
            <person name="Jenkins J."/>
            <person name="Mckie-Krisberg Z.M."/>
            <person name="Prochnik S."/>
            <person name="Lindquist E."/>
            <person name="Dockter R.B."/>
            <person name="Adam C."/>
            <person name="Molina H."/>
            <person name="Bunkerborg J."/>
            <person name="Jin E."/>
            <person name="Buchheim M."/>
            <person name="Magnuson J."/>
        </authorList>
    </citation>
    <scope>NUCLEOTIDE SEQUENCE</scope>
    <source>
        <strain evidence="1">CCAP 19/18</strain>
    </source>
</reference>
<gene>
    <name evidence="1" type="ORF">DUNSADRAFT_1678</name>
</gene>
<protein>
    <submittedName>
        <fullName evidence="1">Uncharacterized protein</fullName>
    </submittedName>
</protein>
<evidence type="ECO:0000313" key="2">
    <source>
        <dbReference type="Proteomes" id="UP000815325"/>
    </source>
</evidence>
<sequence>MDKVCAAARHQVTRMTPYDLQGLLAALSTAGKVEDPLVHLAADLLRIRGFEGMGPVHSSALMASLADLRYPGADLCRSIRPQALASLHSLPVSALANLAWAYVHMAQRADACSLVLAASAKLLDASPGTSLPPAVLAQACVSCGSLRNAMRQGAGNDEQALTNMAEHGERLSGVAVLLSKQLENVEGLHAQLDPVLATRLKDVMPELLPTRS</sequence>
<proteinExistence type="predicted"/>
<accession>A0ABQ7GWR7</accession>
<comment type="caution">
    <text evidence="1">The sequence shown here is derived from an EMBL/GenBank/DDBJ whole genome shotgun (WGS) entry which is preliminary data.</text>
</comment>
<dbReference type="Proteomes" id="UP000815325">
    <property type="component" value="Unassembled WGS sequence"/>
</dbReference>
<organism evidence="1 2">
    <name type="scientific">Dunaliella salina</name>
    <name type="common">Green alga</name>
    <name type="synonym">Protococcus salinus</name>
    <dbReference type="NCBI Taxonomy" id="3046"/>
    <lineage>
        <taxon>Eukaryota</taxon>
        <taxon>Viridiplantae</taxon>
        <taxon>Chlorophyta</taxon>
        <taxon>core chlorophytes</taxon>
        <taxon>Chlorophyceae</taxon>
        <taxon>CS clade</taxon>
        <taxon>Chlamydomonadales</taxon>
        <taxon>Dunaliellaceae</taxon>
        <taxon>Dunaliella</taxon>
    </lineage>
</organism>
<keyword evidence="2" id="KW-1185">Reference proteome</keyword>
<name>A0ABQ7GWR7_DUNSA</name>